<reference evidence="1 2" key="1">
    <citation type="journal article" date="2018" name="Sci. Rep.">
        <title>Comparative analysis of the Pocillopora damicornis genome highlights role of immune system in coral evolution.</title>
        <authorList>
            <person name="Cunning R."/>
            <person name="Bay R.A."/>
            <person name="Gillette P."/>
            <person name="Baker A.C."/>
            <person name="Traylor-Knowles N."/>
        </authorList>
    </citation>
    <scope>NUCLEOTIDE SEQUENCE [LARGE SCALE GENOMIC DNA]</scope>
    <source>
        <strain evidence="1">RSMAS</strain>
        <tissue evidence="1">Whole animal</tissue>
    </source>
</reference>
<keyword evidence="2" id="KW-1185">Reference proteome</keyword>
<protein>
    <submittedName>
        <fullName evidence="1">Uncharacterized protein</fullName>
    </submittedName>
</protein>
<name>A0A3M6TJ58_POCDA</name>
<proteinExistence type="predicted"/>
<gene>
    <name evidence="1" type="ORF">pdam_00017750</name>
</gene>
<accession>A0A3M6TJ58</accession>
<evidence type="ECO:0000313" key="2">
    <source>
        <dbReference type="Proteomes" id="UP000275408"/>
    </source>
</evidence>
<organism evidence="1 2">
    <name type="scientific">Pocillopora damicornis</name>
    <name type="common">Cauliflower coral</name>
    <name type="synonym">Millepora damicornis</name>
    <dbReference type="NCBI Taxonomy" id="46731"/>
    <lineage>
        <taxon>Eukaryota</taxon>
        <taxon>Metazoa</taxon>
        <taxon>Cnidaria</taxon>
        <taxon>Anthozoa</taxon>
        <taxon>Hexacorallia</taxon>
        <taxon>Scleractinia</taxon>
        <taxon>Astrocoeniina</taxon>
        <taxon>Pocilloporidae</taxon>
        <taxon>Pocillopora</taxon>
    </lineage>
</organism>
<dbReference type="AlphaFoldDB" id="A0A3M6TJ58"/>
<sequence>MTHPSLATAGCQSITIVTILSRVCATLKLCQMAQLCTRPLLNNLAKNLWSRYRGQRAGRSTKTKEASRTYKITQVNPRPKDHSKAKINLRKRHAIQIYLEIVDIPRLLDTVETCAEKVSLFENIVKTGLEFISPLRSKSIHRSEPPWLNGKLKNLIKRLQCALAKGNMDTFRMLRNCVNRERKICRAKYYEAKIDQRRIFRRLIDSLFTMRSKICELCPFDVNKIKKRLYQSQTVIDYCRSDHQCQSVEITYQ</sequence>
<evidence type="ECO:0000313" key="1">
    <source>
        <dbReference type="EMBL" id="RMX41284.1"/>
    </source>
</evidence>
<comment type="caution">
    <text evidence="1">The sequence shown here is derived from an EMBL/GenBank/DDBJ whole genome shotgun (WGS) entry which is preliminary data.</text>
</comment>
<dbReference type="EMBL" id="RCHS01003508">
    <property type="protein sequence ID" value="RMX41284.1"/>
    <property type="molecule type" value="Genomic_DNA"/>
</dbReference>
<dbReference type="Proteomes" id="UP000275408">
    <property type="component" value="Unassembled WGS sequence"/>
</dbReference>